<evidence type="ECO:0008006" key="3">
    <source>
        <dbReference type="Google" id="ProtNLM"/>
    </source>
</evidence>
<sequence>MSYVRGTLAALVDAIVPETPELAALGEEHVPGGLDAGLDELLHERVNQLQEADGGVWGALGYDTVPLGPLVAALLDVAALELTLRGKRESGFQSPESAFSVGPYSWLAPRDRLRAVRMLESEGIVPRLAEDNENLGIVQYIAGATVVLVQFCYYTELTGDGEGSQGWTQAGYPGPAEGYAVSMGYEVDEFEEDDY</sequence>
<dbReference type="GeneID" id="74940923"/>
<name>A0A9E7R3N2_9EURY</name>
<dbReference type="EMBL" id="CP104003">
    <property type="protein sequence ID" value="UWM54838.1"/>
    <property type="molecule type" value="Genomic_DNA"/>
</dbReference>
<accession>A0A9E7R3N2</accession>
<dbReference type="KEGG" id="ssai:N0B31_00835"/>
<keyword evidence="2" id="KW-1185">Reference proteome</keyword>
<dbReference type="AlphaFoldDB" id="A0A9E7R3N2"/>
<evidence type="ECO:0000313" key="1">
    <source>
        <dbReference type="EMBL" id="UWM54838.1"/>
    </source>
</evidence>
<organism evidence="1 2">
    <name type="scientific">Salinirubellus salinus</name>
    <dbReference type="NCBI Taxonomy" id="1364945"/>
    <lineage>
        <taxon>Archaea</taxon>
        <taxon>Methanobacteriati</taxon>
        <taxon>Methanobacteriota</taxon>
        <taxon>Stenosarchaea group</taxon>
        <taxon>Halobacteria</taxon>
        <taxon>Halobacteriales</taxon>
        <taxon>Natronomonadaceae</taxon>
        <taxon>Salinirubellus</taxon>
    </lineage>
</organism>
<dbReference type="Proteomes" id="UP001057580">
    <property type="component" value="Chromosome"/>
</dbReference>
<dbReference type="RefSeq" id="WP_260593831.1">
    <property type="nucleotide sequence ID" value="NZ_CP104003.1"/>
</dbReference>
<evidence type="ECO:0000313" key="2">
    <source>
        <dbReference type="Proteomes" id="UP001057580"/>
    </source>
</evidence>
<gene>
    <name evidence="1" type="ORF">N0B31_00835</name>
</gene>
<proteinExistence type="predicted"/>
<reference evidence="1" key="1">
    <citation type="submission" date="2022-09" db="EMBL/GenBank/DDBJ databases">
        <title>Diverse halophilic archaea isolated from saline environments.</title>
        <authorList>
            <person name="Cui H.-L."/>
        </authorList>
    </citation>
    <scope>NUCLEOTIDE SEQUENCE</scope>
    <source>
        <strain evidence="1">ZS-35-S2</strain>
    </source>
</reference>
<protein>
    <recommendedName>
        <fullName evidence="3">Gluconate 2-dehydrogenase subunit 3 family protein</fullName>
    </recommendedName>
</protein>